<dbReference type="STRING" id="6832.A0A553NB10"/>
<dbReference type="Pfam" id="PF07773">
    <property type="entry name" value="TCTN_DUF1619"/>
    <property type="match status" value="2"/>
</dbReference>
<evidence type="ECO:0000259" key="1">
    <source>
        <dbReference type="Pfam" id="PF07773"/>
    </source>
</evidence>
<dbReference type="CDD" id="cd02440">
    <property type="entry name" value="AdoMet_MTases"/>
    <property type="match status" value="1"/>
</dbReference>
<evidence type="ECO:0000313" key="3">
    <source>
        <dbReference type="Proteomes" id="UP000318571"/>
    </source>
</evidence>
<dbReference type="PANTHER" id="PTHR14611:SF2">
    <property type="entry name" value="TECTONIC"/>
    <property type="match status" value="1"/>
</dbReference>
<dbReference type="InterPro" id="IPR029063">
    <property type="entry name" value="SAM-dependent_MTases_sf"/>
</dbReference>
<dbReference type="GO" id="GO:0060271">
    <property type="term" value="P:cilium assembly"/>
    <property type="evidence" value="ECO:0007669"/>
    <property type="project" value="TreeGrafter"/>
</dbReference>
<dbReference type="AlphaFoldDB" id="A0A553NB10"/>
<dbReference type="SUPFAM" id="SSF53335">
    <property type="entry name" value="S-adenosyl-L-methionine-dependent methyltransferases"/>
    <property type="match status" value="1"/>
</dbReference>
<protein>
    <recommendedName>
        <fullName evidence="1">Tectonic-1-3 domain-containing protein</fullName>
    </recommendedName>
</protein>
<dbReference type="InterPro" id="IPR019410">
    <property type="entry name" value="Methyltransf_16"/>
</dbReference>
<accession>A0A553NB10</accession>
<feature type="domain" description="Tectonic-1-3" evidence="1">
    <location>
        <begin position="596"/>
        <end position="774"/>
    </location>
</feature>
<feature type="domain" description="Tectonic-1-3" evidence="1">
    <location>
        <begin position="404"/>
        <end position="575"/>
    </location>
</feature>
<dbReference type="InterPro" id="IPR040354">
    <property type="entry name" value="TCTN1-3"/>
</dbReference>
<dbReference type="EMBL" id="VCGU01000458">
    <property type="protein sequence ID" value="TRY62620.1"/>
    <property type="molecule type" value="Genomic_DNA"/>
</dbReference>
<dbReference type="InterPro" id="IPR011677">
    <property type="entry name" value="TCTN1-3_dom"/>
</dbReference>
<organism evidence="2 3">
    <name type="scientific">Tigriopus californicus</name>
    <name type="common">Marine copepod</name>
    <dbReference type="NCBI Taxonomy" id="6832"/>
    <lineage>
        <taxon>Eukaryota</taxon>
        <taxon>Metazoa</taxon>
        <taxon>Ecdysozoa</taxon>
        <taxon>Arthropoda</taxon>
        <taxon>Crustacea</taxon>
        <taxon>Multicrustacea</taxon>
        <taxon>Hexanauplia</taxon>
        <taxon>Copepoda</taxon>
        <taxon>Harpacticoida</taxon>
        <taxon>Harpacticidae</taxon>
        <taxon>Tigriopus</taxon>
    </lineage>
</organism>
<keyword evidence="3" id="KW-1185">Reference proteome</keyword>
<proteinExistence type="predicted"/>
<comment type="caution">
    <text evidence="2">The sequence shown here is derived from an EMBL/GenBank/DDBJ whole genome shotgun (WGS) entry which is preliminary data.</text>
</comment>
<dbReference type="Proteomes" id="UP000318571">
    <property type="component" value="Chromosome 10"/>
</dbReference>
<dbReference type="Gene3D" id="3.40.50.150">
    <property type="entry name" value="Vaccinia Virus protein VP39"/>
    <property type="match status" value="1"/>
</dbReference>
<dbReference type="GO" id="GO:0035869">
    <property type="term" value="C:ciliary transition zone"/>
    <property type="evidence" value="ECO:0007669"/>
    <property type="project" value="TreeGrafter"/>
</dbReference>
<dbReference type="PANTHER" id="PTHR14611">
    <property type="entry name" value="TECTONIC FAMILY MEMBER"/>
    <property type="match status" value="1"/>
</dbReference>
<dbReference type="Pfam" id="PF10294">
    <property type="entry name" value="Methyltransf_16"/>
    <property type="match status" value="1"/>
</dbReference>
<gene>
    <name evidence="2" type="ORF">TCAL_00415</name>
</gene>
<evidence type="ECO:0000313" key="2">
    <source>
        <dbReference type="EMBL" id="TRY62620.1"/>
    </source>
</evidence>
<reference evidence="2 3" key="1">
    <citation type="journal article" date="2018" name="Nat. Ecol. Evol.">
        <title>Genomic signatures of mitonuclear coevolution across populations of Tigriopus californicus.</title>
        <authorList>
            <person name="Barreto F.S."/>
            <person name="Watson E.T."/>
            <person name="Lima T.G."/>
            <person name="Willett C.S."/>
            <person name="Edmands S."/>
            <person name="Li W."/>
            <person name="Burton R.S."/>
        </authorList>
    </citation>
    <scope>NUCLEOTIDE SEQUENCE [LARGE SCALE GENOMIC DNA]</scope>
    <source>
        <strain evidence="2 3">San Diego</strain>
    </source>
</reference>
<sequence length="868" mass="98179">MTPQDQDEVESLALAIQSHYFQWRSINPIEPQLSQLSAEQAERLCGLVKPALFRSPTAEQFPVLPKHKREFLKRLILILEHSGMSEVDEVFYHEMAHPRPMERCYKSYFLQGQYLLSLVETEALVSRGTTGLQTWQAGVFLLSWLKDRQKSLWPDSRPSRVLELGSGVGYTGIGLLKLGLVQEMVLSDYHPDVLETLALNCRENVSESKGSKWSVESLDWTQFSESDVQALKPIDVIIAADVVFDPSLVPHLARTLGLLLRTTPVAYVACTPRNLDTLELFLSQIASQDLIWSESEISIPNPDHVKIYEMDRKAFSDCLVQLPLNPDDNYCYTTEIFYVNGTQFALGVSPNGVFCALSTELEDGLQFKEREILDNVTLFNKIKTRHEQFLWPKLDTNVNVRVDPSHYKVGEVIWIEQNGIVGKLTFPDSLNSRDCNAFRPVEFMTDTDISCTYFSLTPDTDCSQEPRLNLQTFTRAFKVVKNPNLYLNDTAKGRGLIDIEVQLCRSDGHKTSTCMQIQDQDPIPEPTSQCRNVLKSLHYEIIHNGVDGIEKITAFADLTDEVSHVRPTYVEQKFRADFFWSSDNLTSVQVRSGNPGYLDGKPLRTGLLKYDHELTAWVIDKFENPLESPVSLMPQSPDGSCIPAIGSKQRTPMNFRKNIRIGCSFHLEQQSISRECENLRRQTMDLLVGGSGVETLRESMVASFGNSESQFPGDWVPVIVSNAPSPPNQGNNNREERPGVCSNVVLGLHIEVVHSKTGSLANPQAKIIGVNYRFAPPQDVKIRCLGQSCQSVHQSQRLEVFTTVNFVDVSQEAEDRYAEFPVFEAKLPYDFFYPFVSQSVMSSTISHFLLPHGYYLPLCYSLHWFLSD</sequence>
<name>A0A553NB10_TIGCA</name>